<dbReference type="PATRIC" id="fig|2746.7.peg.1688"/>
<dbReference type="Proteomes" id="UP000092504">
    <property type="component" value="Unassembled WGS sequence"/>
</dbReference>
<protein>
    <recommendedName>
        <fullName evidence="3">AsmA family protein</fullName>
    </recommendedName>
</protein>
<proteinExistence type="predicted"/>
<evidence type="ECO:0008006" key="3">
    <source>
        <dbReference type="Google" id="ProtNLM"/>
    </source>
</evidence>
<organism evidence="1 2">
    <name type="scientific">Halomonas elongata</name>
    <dbReference type="NCBI Taxonomy" id="2746"/>
    <lineage>
        <taxon>Bacteria</taxon>
        <taxon>Pseudomonadati</taxon>
        <taxon>Pseudomonadota</taxon>
        <taxon>Gammaproteobacteria</taxon>
        <taxon>Oceanospirillales</taxon>
        <taxon>Halomonadaceae</taxon>
        <taxon>Halomonas</taxon>
    </lineage>
</organism>
<dbReference type="AlphaFoldDB" id="A0A1B8P4U4"/>
<sequence>MLLRQRAWADDMRVVLHGRKRVAVLHAPRLLMTSDNGRAHLEGEVRLQGQPGSAFQAVMELRRDTGNGFDADLQADMQLESLIGLSALLGFDDILRFDDASGEARLWGNWQDGRLADVRLDVTSPRLALNREVPAGTSEPASCSTT</sequence>
<evidence type="ECO:0000313" key="1">
    <source>
        <dbReference type="EMBL" id="OBX37285.1"/>
    </source>
</evidence>
<dbReference type="EMBL" id="MAJD01000001">
    <property type="protein sequence ID" value="OBX37285.1"/>
    <property type="molecule type" value="Genomic_DNA"/>
</dbReference>
<reference evidence="1 2" key="1">
    <citation type="submission" date="2016-06" db="EMBL/GenBank/DDBJ databases">
        <title>Genome sequence of halotolerant plant growth promoting strain of Halomonas elongata HEK1 isolated from salterns of Rann of Kutch, Gujarat, India.</title>
        <authorList>
            <person name="Gaba S."/>
            <person name="Singh R.N."/>
            <person name="Abrol S."/>
            <person name="Kaushik R."/>
            <person name="Saxena A.K."/>
        </authorList>
    </citation>
    <scope>NUCLEOTIDE SEQUENCE [LARGE SCALE GENOMIC DNA]</scope>
    <source>
        <strain evidence="1 2">HEK1</strain>
    </source>
</reference>
<gene>
    <name evidence="1" type="ORF">A8U91_01643</name>
</gene>
<name>A0A1B8P4U4_HALEL</name>
<accession>A0A1B8P4U4</accession>
<evidence type="ECO:0000313" key="2">
    <source>
        <dbReference type="Proteomes" id="UP000092504"/>
    </source>
</evidence>
<comment type="caution">
    <text evidence="1">The sequence shown here is derived from an EMBL/GenBank/DDBJ whole genome shotgun (WGS) entry which is preliminary data.</text>
</comment>